<dbReference type="EMBL" id="PXYK01000002">
    <property type="protein sequence ID" value="PSJ65234.1"/>
    <property type="molecule type" value="Genomic_DNA"/>
</dbReference>
<evidence type="ECO:0000256" key="1">
    <source>
        <dbReference type="ARBA" id="ARBA00022729"/>
    </source>
</evidence>
<dbReference type="PANTHER" id="PTHR33376:SF5">
    <property type="entry name" value="EXTRACYTOPLASMIC SOLUTE RECEPTOR PROTEIN"/>
    <property type="match status" value="1"/>
</dbReference>
<dbReference type="PANTHER" id="PTHR33376">
    <property type="match status" value="1"/>
</dbReference>
<keyword evidence="4" id="KW-1185">Reference proteome</keyword>
<evidence type="ECO:0000313" key="4">
    <source>
        <dbReference type="Proteomes" id="UP000241229"/>
    </source>
</evidence>
<feature type="signal peptide" evidence="2">
    <location>
        <begin position="1"/>
        <end position="27"/>
    </location>
</feature>
<dbReference type="RefSeq" id="WP_106770574.1">
    <property type="nucleotide sequence ID" value="NZ_PXYK01000002.1"/>
</dbReference>
<protein>
    <submittedName>
        <fullName evidence="3">C4-dicarboxylate ABC transporter substrate-binding protein</fullName>
    </submittedName>
</protein>
<keyword evidence="1 2" id="KW-0732">Signal</keyword>
<dbReference type="Gene3D" id="3.40.190.170">
    <property type="entry name" value="Bacterial extracellular solute-binding protein, family 7"/>
    <property type="match status" value="1"/>
</dbReference>
<gene>
    <name evidence="3" type="ORF">C7I84_02495</name>
</gene>
<feature type="chain" id="PRO_5015167405" evidence="2">
    <location>
        <begin position="28"/>
        <end position="382"/>
    </location>
</feature>
<proteinExistence type="predicted"/>
<dbReference type="Proteomes" id="UP000241229">
    <property type="component" value="Unassembled WGS sequence"/>
</dbReference>
<comment type="caution">
    <text evidence="3">The sequence shown here is derived from an EMBL/GenBank/DDBJ whole genome shotgun (WGS) entry which is preliminary data.</text>
</comment>
<evidence type="ECO:0000313" key="3">
    <source>
        <dbReference type="EMBL" id="PSJ65234.1"/>
    </source>
</evidence>
<sequence>MTSTNLLGRITTTVLLGLALGASQAAAKDLRYATGFAPNSTGAKAQEASAAYAKEISKGDLDIRVYPQSLLSFTEMSGGVRDNIADMGMVLFPYFPAEFPNSTMVSEMTMLFSQHDTGDRGGLAWTGALIEYITLNCPACIDEMTAQNQVFTSSSSTEYMMMCMKKVETAADMRGVRIRAPGAHWTRWANSVGATSVSVPQNEIFEGLSQGILDCSLSGAAELLDLSLVDAVKYIIRDVPGGGFGGTGLMNVNLDVWTSLTPEQRTELLRVGAHGSAYGSWNYRVNNLAALEAAEKKGIEIVAPAQDFLKATRDFTNADLKSIAKTYAEKYGLKDTDQAVQKMSELFEKWVGLVASIDSAEAYQELLWNEAYSKINVETYGM</sequence>
<dbReference type="GO" id="GO:0055085">
    <property type="term" value="P:transmembrane transport"/>
    <property type="evidence" value="ECO:0007669"/>
    <property type="project" value="InterPro"/>
</dbReference>
<evidence type="ECO:0000256" key="2">
    <source>
        <dbReference type="SAM" id="SignalP"/>
    </source>
</evidence>
<dbReference type="CDD" id="cd13666">
    <property type="entry name" value="PBP2_TRAP_DctP_like_1"/>
    <property type="match status" value="1"/>
</dbReference>
<dbReference type="Pfam" id="PF03480">
    <property type="entry name" value="DctP"/>
    <property type="match status" value="1"/>
</dbReference>
<dbReference type="InterPro" id="IPR018389">
    <property type="entry name" value="DctP_fam"/>
</dbReference>
<dbReference type="OrthoDB" id="6073716at2"/>
<dbReference type="InterPro" id="IPR038404">
    <property type="entry name" value="TRAP_DctP_sf"/>
</dbReference>
<organism evidence="3 4">
    <name type="scientific">Kumtagia ephedrae</name>
    <dbReference type="NCBI Taxonomy" id="2116701"/>
    <lineage>
        <taxon>Bacteria</taxon>
        <taxon>Pseudomonadati</taxon>
        <taxon>Pseudomonadota</taxon>
        <taxon>Alphaproteobacteria</taxon>
        <taxon>Hyphomicrobiales</taxon>
        <taxon>Phyllobacteriaceae</taxon>
        <taxon>Kumtagia</taxon>
    </lineage>
</organism>
<reference evidence="3 4" key="1">
    <citation type="submission" date="2018-03" db="EMBL/GenBank/DDBJ databases">
        <title>The draft genome of Mesorhizobium sp. 6GN-30.</title>
        <authorList>
            <person name="Liu L."/>
            <person name="Li L."/>
            <person name="Wang T."/>
            <person name="Zhang X."/>
            <person name="Liang L."/>
        </authorList>
    </citation>
    <scope>NUCLEOTIDE SEQUENCE [LARGE SCALE GENOMIC DNA]</scope>
    <source>
        <strain evidence="3 4">6GN30</strain>
    </source>
</reference>
<dbReference type="AlphaFoldDB" id="A0A2P7SRX6"/>
<name>A0A2P7SRX6_9HYPH</name>
<accession>A0A2P7SRX6</accession>